<comment type="caution">
    <text evidence="1">The sequence shown here is derived from an EMBL/GenBank/DDBJ whole genome shotgun (WGS) entry which is preliminary data.</text>
</comment>
<dbReference type="Proteomes" id="UP001341840">
    <property type="component" value="Unassembled WGS sequence"/>
</dbReference>
<reference evidence="1 2" key="1">
    <citation type="journal article" date="2023" name="Plants (Basel)">
        <title>Bridging the Gap: Combining Genomics and Transcriptomics Approaches to Understand Stylosanthes scabra, an Orphan Legume from the Brazilian Caatinga.</title>
        <authorList>
            <person name="Ferreira-Neto J.R.C."/>
            <person name="da Silva M.D."/>
            <person name="Binneck E."/>
            <person name="de Melo N.F."/>
            <person name="da Silva R.H."/>
            <person name="de Melo A.L.T.M."/>
            <person name="Pandolfi V."/>
            <person name="Bustamante F.O."/>
            <person name="Brasileiro-Vidal A.C."/>
            <person name="Benko-Iseppon A.M."/>
        </authorList>
    </citation>
    <scope>NUCLEOTIDE SEQUENCE [LARGE SCALE GENOMIC DNA]</scope>
    <source>
        <tissue evidence="1">Leaves</tissue>
    </source>
</reference>
<evidence type="ECO:0000313" key="2">
    <source>
        <dbReference type="Proteomes" id="UP001341840"/>
    </source>
</evidence>
<evidence type="ECO:0000313" key="1">
    <source>
        <dbReference type="EMBL" id="MED6163733.1"/>
    </source>
</evidence>
<organism evidence="1 2">
    <name type="scientific">Stylosanthes scabra</name>
    <dbReference type="NCBI Taxonomy" id="79078"/>
    <lineage>
        <taxon>Eukaryota</taxon>
        <taxon>Viridiplantae</taxon>
        <taxon>Streptophyta</taxon>
        <taxon>Embryophyta</taxon>
        <taxon>Tracheophyta</taxon>
        <taxon>Spermatophyta</taxon>
        <taxon>Magnoliopsida</taxon>
        <taxon>eudicotyledons</taxon>
        <taxon>Gunneridae</taxon>
        <taxon>Pentapetalae</taxon>
        <taxon>rosids</taxon>
        <taxon>fabids</taxon>
        <taxon>Fabales</taxon>
        <taxon>Fabaceae</taxon>
        <taxon>Papilionoideae</taxon>
        <taxon>50 kb inversion clade</taxon>
        <taxon>dalbergioids sensu lato</taxon>
        <taxon>Dalbergieae</taxon>
        <taxon>Pterocarpus clade</taxon>
        <taxon>Stylosanthes</taxon>
    </lineage>
</organism>
<name>A0ABU6UUS9_9FABA</name>
<protein>
    <submittedName>
        <fullName evidence="1">Uncharacterized protein</fullName>
    </submittedName>
</protein>
<dbReference type="EMBL" id="JASCZI010122118">
    <property type="protein sequence ID" value="MED6163733.1"/>
    <property type="molecule type" value="Genomic_DNA"/>
</dbReference>
<keyword evidence="2" id="KW-1185">Reference proteome</keyword>
<feature type="non-terminal residue" evidence="1">
    <location>
        <position position="64"/>
    </location>
</feature>
<gene>
    <name evidence="1" type="ORF">PIB30_082856</name>
</gene>
<proteinExistence type="predicted"/>
<accession>A0ABU6UUS9</accession>
<sequence>MDWGRANLLGKPQFHVIVDADAWSTSIPHVHKYSEIIGKMFGSVVDTEEPEANNLLHRSFLRAK</sequence>